<proteinExistence type="predicted"/>
<dbReference type="EMBL" id="JAHUZN010000005">
    <property type="protein sequence ID" value="KAG8493594.1"/>
    <property type="molecule type" value="Genomic_DNA"/>
</dbReference>
<name>A0A8J5ZNZ9_9ROSI</name>
<gene>
    <name evidence="1" type="ORF">CXB51_010975</name>
</gene>
<organism evidence="1 2">
    <name type="scientific">Gossypium anomalum</name>
    <dbReference type="NCBI Taxonomy" id="47600"/>
    <lineage>
        <taxon>Eukaryota</taxon>
        <taxon>Viridiplantae</taxon>
        <taxon>Streptophyta</taxon>
        <taxon>Embryophyta</taxon>
        <taxon>Tracheophyta</taxon>
        <taxon>Spermatophyta</taxon>
        <taxon>Magnoliopsida</taxon>
        <taxon>eudicotyledons</taxon>
        <taxon>Gunneridae</taxon>
        <taxon>Pentapetalae</taxon>
        <taxon>rosids</taxon>
        <taxon>malvids</taxon>
        <taxon>Malvales</taxon>
        <taxon>Malvaceae</taxon>
        <taxon>Malvoideae</taxon>
        <taxon>Gossypium</taxon>
    </lineage>
</organism>
<comment type="caution">
    <text evidence="1">The sequence shown here is derived from an EMBL/GenBank/DDBJ whole genome shotgun (WGS) entry which is preliminary data.</text>
</comment>
<protein>
    <submittedName>
        <fullName evidence="1">Uncharacterized protein</fullName>
    </submittedName>
</protein>
<evidence type="ECO:0000313" key="1">
    <source>
        <dbReference type="EMBL" id="KAG8493594.1"/>
    </source>
</evidence>
<keyword evidence="2" id="KW-1185">Reference proteome</keyword>
<reference evidence="1 2" key="1">
    <citation type="journal article" date="2021" name="bioRxiv">
        <title>The Gossypium anomalum genome as a resource for cotton improvement and evolutionary analysis of hybrid incompatibility.</title>
        <authorList>
            <person name="Grover C.E."/>
            <person name="Yuan D."/>
            <person name="Arick M.A."/>
            <person name="Miller E.R."/>
            <person name="Hu G."/>
            <person name="Peterson D.G."/>
            <person name="Wendel J.F."/>
            <person name="Udall J.A."/>
        </authorList>
    </citation>
    <scope>NUCLEOTIDE SEQUENCE [LARGE SCALE GENOMIC DNA]</scope>
    <source>
        <strain evidence="1">JFW-Udall</strain>
        <tissue evidence="1">Leaf</tissue>
    </source>
</reference>
<dbReference type="AlphaFoldDB" id="A0A8J5ZNZ9"/>
<accession>A0A8J5ZNZ9</accession>
<evidence type="ECO:0000313" key="2">
    <source>
        <dbReference type="Proteomes" id="UP000701853"/>
    </source>
</evidence>
<dbReference type="Proteomes" id="UP000701853">
    <property type="component" value="Chromosome 5"/>
</dbReference>
<sequence>MFGHGRNDKALRINIYMYETYRPLDEWHPLLKEKNQKSPQLPPFVLISGDGASPASIAPPLWACGRHCSKGTFRRRGDRRRCIRDQQGVYGRFGATGEWRAEPRAHAEGAHGGSAS</sequence>